<dbReference type="OrthoDB" id="9799337at2"/>
<dbReference type="InterPro" id="IPR027417">
    <property type="entry name" value="P-loop_NTPase"/>
</dbReference>
<dbReference type="PROSITE" id="PS00211">
    <property type="entry name" value="ABC_TRANSPORTER_1"/>
    <property type="match status" value="1"/>
</dbReference>
<dbReference type="InterPro" id="IPR003593">
    <property type="entry name" value="AAA+_ATPase"/>
</dbReference>
<dbReference type="Proteomes" id="UP000190285">
    <property type="component" value="Unassembled WGS sequence"/>
</dbReference>
<protein>
    <submittedName>
        <fullName evidence="5">Iron complex transport system ATP-binding protein</fullName>
    </submittedName>
</protein>
<evidence type="ECO:0000313" key="5">
    <source>
        <dbReference type="EMBL" id="SKC38274.1"/>
    </source>
</evidence>
<dbReference type="EMBL" id="FUZT01000001">
    <property type="protein sequence ID" value="SKC38274.1"/>
    <property type="molecule type" value="Genomic_DNA"/>
</dbReference>
<proteinExistence type="predicted"/>
<keyword evidence="6" id="KW-1185">Reference proteome</keyword>
<dbReference type="AlphaFoldDB" id="A0A1T5IGI4"/>
<keyword evidence="1" id="KW-0813">Transport</keyword>
<dbReference type="SMART" id="SM00382">
    <property type="entry name" value="AAA"/>
    <property type="match status" value="1"/>
</dbReference>
<dbReference type="STRING" id="36842.SAMN02194393_00354"/>
<name>A0A1T5IGI4_9FIRM</name>
<dbReference type="GO" id="GO:0016887">
    <property type="term" value="F:ATP hydrolysis activity"/>
    <property type="evidence" value="ECO:0007669"/>
    <property type="project" value="InterPro"/>
</dbReference>
<feature type="domain" description="ABC transporter" evidence="4">
    <location>
        <begin position="8"/>
        <end position="244"/>
    </location>
</feature>
<dbReference type="Gene3D" id="3.40.50.300">
    <property type="entry name" value="P-loop containing nucleotide triphosphate hydrolases"/>
    <property type="match status" value="1"/>
</dbReference>
<sequence length="266" mass="30476">MKRLNYPISINNLDWSFGYNEILKNITVNIERNKFTCIIGPNGSGKSTFLKNILKILEPEKNKVFVFDKDIISYKYKDLSKKIASVPQNTVVDFNFSVMDIVMMGRSPYLNRFEAEGEKDLKISKKAMEMTDTWNLRDRTINTLSGGERQRVIIARALAQQSDILVLDEPISNLDIHHQINLLNITKELSEKENITVIAVLHDLNFAIQYSDYLILMNEGRIVDEGLPKEVITHDNIKNVYDIDIHIMNNPITGKPHIIPITDTTA</sequence>
<dbReference type="InterPro" id="IPR017871">
    <property type="entry name" value="ABC_transporter-like_CS"/>
</dbReference>
<evidence type="ECO:0000256" key="3">
    <source>
        <dbReference type="ARBA" id="ARBA00022840"/>
    </source>
</evidence>
<dbReference type="Pfam" id="PF00005">
    <property type="entry name" value="ABC_tran"/>
    <property type="match status" value="1"/>
</dbReference>
<reference evidence="5 6" key="1">
    <citation type="submission" date="2017-02" db="EMBL/GenBank/DDBJ databases">
        <authorList>
            <person name="Peterson S.W."/>
        </authorList>
    </citation>
    <scope>NUCLEOTIDE SEQUENCE [LARGE SCALE GENOMIC DNA]</scope>
    <source>
        <strain evidence="5 6">M1</strain>
    </source>
</reference>
<dbReference type="GO" id="GO:0005524">
    <property type="term" value="F:ATP binding"/>
    <property type="evidence" value="ECO:0007669"/>
    <property type="project" value="UniProtKB-KW"/>
</dbReference>
<evidence type="ECO:0000259" key="4">
    <source>
        <dbReference type="PROSITE" id="PS50893"/>
    </source>
</evidence>
<dbReference type="FunFam" id="3.40.50.300:FF:000134">
    <property type="entry name" value="Iron-enterobactin ABC transporter ATP-binding protein"/>
    <property type="match status" value="1"/>
</dbReference>
<dbReference type="InterPro" id="IPR003439">
    <property type="entry name" value="ABC_transporter-like_ATP-bd"/>
</dbReference>
<accession>A0A1T5IGI4</accession>
<dbReference type="PROSITE" id="PS50893">
    <property type="entry name" value="ABC_TRANSPORTER_2"/>
    <property type="match status" value="1"/>
</dbReference>
<evidence type="ECO:0000256" key="2">
    <source>
        <dbReference type="ARBA" id="ARBA00022741"/>
    </source>
</evidence>
<organism evidence="5 6">
    <name type="scientific">Maledivibacter halophilus</name>
    <dbReference type="NCBI Taxonomy" id="36842"/>
    <lineage>
        <taxon>Bacteria</taxon>
        <taxon>Bacillati</taxon>
        <taxon>Bacillota</taxon>
        <taxon>Clostridia</taxon>
        <taxon>Peptostreptococcales</taxon>
        <taxon>Caminicellaceae</taxon>
        <taxon>Maledivibacter</taxon>
    </lineage>
</organism>
<dbReference type="SUPFAM" id="SSF52540">
    <property type="entry name" value="P-loop containing nucleoside triphosphate hydrolases"/>
    <property type="match status" value="1"/>
</dbReference>
<dbReference type="RefSeq" id="WP_079488871.1">
    <property type="nucleotide sequence ID" value="NZ_FUZT01000001.1"/>
</dbReference>
<dbReference type="CDD" id="cd03214">
    <property type="entry name" value="ABC_Iron-Siderophores_B12_Hemin"/>
    <property type="match status" value="1"/>
</dbReference>
<keyword evidence="3 5" id="KW-0067">ATP-binding</keyword>
<dbReference type="PANTHER" id="PTHR42794:SF2">
    <property type="entry name" value="ABC TRANSPORTER ATP-BINDING PROTEIN"/>
    <property type="match status" value="1"/>
</dbReference>
<dbReference type="PANTHER" id="PTHR42794">
    <property type="entry name" value="HEMIN IMPORT ATP-BINDING PROTEIN HMUV"/>
    <property type="match status" value="1"/>
</dbReference>
<evidence type="ECO:0000313" key="6">
    <source>
        <dbReference type="Proteomes" id="UP000190285"/>
    </source>
</evidence>
<keyword evidence="2" id="KW-0547">Nucleotide-binding</keyword>
<evidence type="ECO:0000256" key="1">
    <source>
        <dbReference type="ARBA" id="ARBA00022448"/>
    </source>
</evidence>
<gene>
    <name evidence="5" type="ORF">SAMN02194393_00354</name>
</gene>